<keyword evidence="1" id="KW-0175">Coiled coil</keyword>
<dbReference type="InterPro" id="IPR000160">
    <property type="entry name" value="GGDEF_dom"/>
</dbReference>
<dbReference type="SMART" id="SM00267">
    <property type="entry name" value="GGDEF"/>
    <property type="match status" value="1"/>
</dbReference>
<dbReference type="PANTHER" id="PTHR45138">
    <property type="entry name" value="REGULATORY COMPONENTS OF SENSORY TRANSDUCTION SYSTEM"/>
    <property type="match status" value="1"/>
</dbReference>
<dbReference type="SUPFAM" id="SSF55073">
    <property type="entry name" value="Nucleotide cyclase"/>
    <property type="match status" value="1"/>
</dbReference>
<dbReference type="Gene3D" id="3.30.450.40">
    <property type="match status" value="2"/>
</dbReference>
<dbReference type="InterPro" id="IPR029787">
    <property type="entry name" value="Nucleotide_cyclase"/>
</dbReference>
<dbReference type="InterPro" id="IPR003018">
    <property type="entry name" value="GAF"/>
</dbReference>
<dbReference type="SMART" id="SM00065">
    <property type="entry name" value="GAF"/>
    <property type="match status" value="2"/>
</dbReference>
<keyword evidence="2" id="KW-0812">Transmembrane</keyword>
<dbReference type="Pfam" id="PF01590">
    <property type="entry name" value="GAF"/>
    <property type="match status" value="1"/>
</dbReference>
<dbReference type="InterPro" id="IPR050469">
    <property type="entry name" value="Diguanylate_Cyclase"/>
</dbReference>
<feature type="transmembrane region" description="Helical" evidence="2">
    <location>
        <begin position="35"/>
        <end position="55"/>
    </location>
</feature>
<protein>
    <submittedName>
        <fullName evidence="4">Diguanylate cyclase (GGDEF domain) with PAS/PAC sensor</fullName>
    </submittedName>
</protein>
<evidence type="ECO:0000259" key="3">
    <source>
        <dbReference type="PROSITE" id="PS50887"/>
    </source>
</evidence>
<dbReference type="Pfam" id="PF00990">
    <property type="entry name" value="GGDEF"/>
    <property type="match status" value="1"/>
</dbReference>
<proteinExistence type="predicted"/>
<reference evidence="4" key="1">
    <citation type="submission" date="2018-06" db="EMBL/GenBank/DDBJ databases">
        <authorList>
            <person name="Zhirakovskaya E."/>
        </authorList>
    </citation>
    <scope>NUCLEOTIDE SEQUENCE</scope>
</reference>
<dbReference type="InterPro" id="IPR029016">
    <property type="entry name" value="GAF-like_dom_sf"/>
</dbReference>
<dbReference type="Pfam" id="PF13185">
    <property type="entry name" value="GAF_2"/>
    <property type="match status" value="1"/>
</dbReference>
<dbReference type="FunFam" id="3.30.70.270:FF:000001">
    <property type="entry name" value="Diguanylate cyclase domain protein"/>
    <property type="match status" value="1"/>
</dbReference>
<name>A0A3B1CTN6_9ZZZZ</name>
<dbReference type="Gene3D" id="3.30.70.270">
    <property type="match status" value="1"/>
</dbReference>
<dbReference type="NCBIfam" id="TIGR00254">
    <property type="entry name" value="GGDEF"/>
    <property type="match status" value="1"/>
</dbReference>
<keyword evidence="2" id="KW-0472">Membrane</keyword>
<evidence type="ECO:0000313" key="4">
    <source>
        <dbReference type="EMBL" id="VAX33966.1"/>
    </source>
</evidence>
<gene>
    <name evidence="4" type="ORF">MNBD_NITROSPIRAE03-1554</name>
</gene>
<accession>A0A3B1CTN6</accession>
<dbReference type="CDD" id="cd01949">
    <property type="entry name" value="GGDEF"/>
    <property type="match status" value="1"/>
</dbReference>
<dbReference type="InterPro" id="IPR043128">
    <property type="entry name" value="Rev_trsase/Diguanyl_cyclase"/>
</dbReference>
<evidence type="ECO:0000256" key="1">
    <source>
        <dbReference type="SAM" id="Coils"/>
    </source>
</evidence>
<dbReference type="EMBL" id="UOGI01000228">
    <property type="protein sequence ID" value="VAX33966.1"/>
    <property type="molecule type" value="Genomic_DNA"/>
</dbReference>
<evidence type="ECO:0000256" key="2">
    <source>
        <dbReference type="SAM" id="Phobius"/>
    </source>
</evidence>
<feature type="domain" description="GGDEF" evidence="3">
    <location>
        <begin position="432"/>
        <end position="565"/>
    </location>
</feature>
<sequence>MVASALFLSVKSFFVLLSLQPLLHGRELLSSGRMDALVLLGIVLLTSLPVSLYLYKLKNRMKDYKESFNRLQSQAKELADNAPSFNDDTLMSRYLTDVLEVEDDILGLLRIAEKAMVADAVSLFINEDSGLVCRLSSGRSGIVTTGDGLIYTVFKSGKTLLHYSESPGKDIRPGYQGNGGIATLLAVPVMELSTSLGVLSADSSRYRAFAQQDIGLMELVAREIAKILKRQRVYSQIQLSYRSLRILHEESAPLARSLELSALCERIVESAARVSGGKVVLLLKKGRSYELFTKGAGYLNEKKVTSLKGTLLEMVHANRDPLYHPDVSGFRTRVLPFHFRGVKSVLALPLFHGAKVKGILTVFSEKKNAFNPMQINLLEILVNQASVSISNVLLHEEIKKMAFTDGLTGLFNHRHFKKKLTEEFKRSERFEDTLSLILADIDHFKKVNDTYGHPVGDIVLKGVAGIISRTVRDIDIPARYGGEEFAILVVKTDAKGAKKIAERVRKNIKAHDFKVEGHLLKVTVSIGIASYPADVTNGDELVEKADQALYGAKKGGRDRSVLFGDLK</sequence>
<feature type="coiled-coil region" evidence="1">
    <location>
        <begin position="54"/>
        <end position="81"/>
    </location>
</feature>
<dbReference type="SUPFAM" id="SSF55781">
    <property type="entry name" value="GAF domain-like"/>
    <property type="match status" value="2"/>
</dbReference>
<organism evidence="4">
    <name type="scientific">hydrothermal vent metagenome</name>
    <dbReference type="NCBI Taxonomy" id="652676"/>
    <lineage>
        <taxon>unclassified sequences</taxon>
        <taxon>metagenomes</taxon>
        <taxon>ecological metagenomes</taxon>
    </lineage>
</organism>
<keyword evidence="2" id="KW-1133">Transmembrane helix</keyword>
<dbReference type="AlphaFoldDB" id="A0A3B1CTN6"/>
<dbReference type="PROSITE" id="PS50887">
    <property type="entry name" value="GGDEF"/>
    <property type="match status" value="1"/>
</dbReference>
<dbReference type="GO" id="GO:0052621">
    <property type="term" value="F:diguanylate cyclase activity"/>
    <property type="evidence" value="ECO:0007669"/>
    <property type="project" value="TreeGrafter"/>
</dbReference>
<dbReference type="PANTHER" id="PTHR45138:SF9">
    <property type="entry name" value="DIGUANYLATE CYCLASE DGCM-RELATED"/>
    <property type="match status" value="1"/>
</dbReference>